<name>A0A9Q1QZU3_9SOLA</name>
<gene>
    <name evidence="1" type="ORF">K7X08_006954</name>
</gene>
<dbReference type="OrthoDB" id="1284224at2759"/>
<evidence type="ECO:0000313" key="1">
    <source>
        <dbReference type="EMBL" id="KAJ8533630.1"/>
    </source>
</evidence>
<dbReference type="AlphaFoldDB" id="A0A9Q1QZU3"/>
<dbReference type="InterPro" id="IPR004926">
    <property type="entry name" value="LEA_3a"/>
</dbReference>
<protein>
    <submittedName>
        <fullName evidence="1">Uncharacterized protein</fullName>
    </submittedName>
</protein>
<dbReference type="EMBL" id="JAJAGQ010000019">
    <property type="protein sequence ID" value="KAJ8533630.1"/>
    <property type="molecule type" value="Genomic_DNA"/>
</dbReference>
<dbReference type="PANTHER" id="PTHR35109:SF1">
    <property type="entry name" value="GLUTAMATE RACEMASE"/>
    <property type="match status" value="1"/>
</dbReference>
<proteinExistence type="predicted"/>
<sequence>MPAAGITKLPQRSTPIRLQQLRQVGRWMSKVAAELKEKDESKTPAKEKKKTCCWIPDNRTGIYFPEGHERLIDDIPNGAASLTQTYWLRTEDGVDKPDPHFPIGHDITYRQHYS</sequence>
<reference evidence="2" key="1">
    <citation type="journal article" date="2023" name="Proc. Natl. Acad. Sci. U.S.A.">
        <title>Genomic and structural basis for evolution of tropane alkaloid biosynthesis.</title>
        <authorList>
            <person name="Wanga Y.-J."/>
            <person name="Taina T."/>
            <person name="Yua J.-Y."/>
            <person name="Lia J."/>
            <person name="Xua B."/>
            <person name="Chenc J."/>
            <person name="D'Auriad J.C."/>
            <person name="Huanga J.-P."/>
            <person name="Huanga S.-X."/>
        </authorList>
    </citation>
    <scope>NUCLEOTIDE SEQUENCE [LARGE SCALE GENOMIC DNA]</scope>
    <source>
        <strain evidence="2">cv. KIB-2019</strain>
    </source>
</reference>
<comment type="caution">
    <text evidence="1">The sequence shown here is derived from an EMBL/GenBank/DDBJ whole genome shotgun (WGS) entry which is preliminary data.</text>
</comment>
<keyword evidence="2" id="KW-1185">Reference proteome</keyword>
<dbReference type="PANTHER" id="PTHR35109">
    <property type="entry name" value="GLUTAMATE RACEMASE"/>
    <property type="match status" value="1"/>
</dbReference>
<dbReference type="Pfam" id="PF03242">
    <property type="entry name" value="LEA_3a"/>
    <property type="match status" value="1"/>
</dbReference>
<organism evidence="1 2">
    <name type="scientific">Anisodus acutangulus</name>
    <dbReference type="NCBI Taxonomy" id="402998"/>
    <lineage>
        <taxon>Eukaryota</taxon>
        <taxon>Viridiplantae</taxon>
        <taxon>Streptophyta</taxon>
        <taxon>Embryophyta</taxon>
        <taxon>Tracheophyta</taxon>
        <taxon>Spermatophyta</taxon>
        <taxon>Magnoliopsida</taxon>
        <taxon>eudicotyledons</taxon>
        <taxon>Gunneridae</taxon>
        <taxon>Pentapetalae</taxon>
        <taxon>asterids</taxon>
        <taxon>lamiids</taxon>
        <taxon>Solanales</taxon>
        <taxon>Solanaceae</taxon>
        <taxon>Solanoideae</taxon>
        <taxon>Hyoscyameae</taxon>
        <taxon>Anisodus</taxon>
    </lineage>
</organism>
<evidence type="ECO:0000313" key="2">
    <source>
        <dbReference type="Proteomes" id="UP001152561"/>
    </source>
</evidence>
<accession>A0A9Q1QZU3</accession>
<dbReference type="Proteomes" id="UP001152561">
    <property type="component" value="Unassembled WGS sequence"/>
</dbReference>